<proteinExistence type="predicted"/>
<evidence type="ECO:0008006" key="4">
    <source>
        <dbReference type="Google" id="ProtNLM"/>
    </source>
</evidence>
<reference evidence="3" key="1">
    <citation type="journal article" date="2019" name="Int. J. Syst. Evol. Microbiol.">
        <title>The Global Catalogue of Microorganisms (GCM) 10K type strain sequencing project: providing services to taxonomists for standard genome sequencing and annotation.</title>
        <authorList>
            <consortium name="The Broad Institute Genomics Platform"/>
            <consortium name="The Broad Institute Genome Sequencing Center for Infectious Disease"/>
            <person name="Wu L."/>
            <person name="Ma J."/>
        </authorList>
    </citation>
    <scope>NUCLEOTIDE SEQUENCE [LARGE SCALE GENOMIC DNA]</scope>
    <source>
        <strain evidence="3">CCUG 63419</strain>
    </source>
</reference>
<sequence>MMTFIIILFLVIAFIVGNIMWLKPSPRDRALMAQRKQAKDAGFSVHLRPAPEWLELPEGRRMIAHYQWPHALPKALIGKWRWHAGLGNWQPVDNAEAWLNAMPWPTPAPETWLGIEVLTNATIVYWREDAKSTSVDTMRSVLAAASA</sequence>
<accession>A0ABW3HCJ1</accession>
<evidence type="ECO:0000313" key="3">
    <source>
        <dbReference type="Proteomes" id="UP001597044"/>
    </source>
</evidence>
<evidence type="ECO:0000256" key="1">
    <source>
        <dbReference type="SAM" id="Phobius"/>
    </source>
</evidence>
<feature type="transmembrane region" description="Helical" evidence="1">
    <location>
        <begin position="6"/>
        <end position="22"/>
    </location>
</feature>
<gene>
    <name evidence="2" type="ORF">ACFQ0F_02085</name>
</gene>
<dbReference type="EMBL" id="JBHTIT010000001">
    <property type="protein sequence ID" value="MFD0949190.1"/>
    <property type="molecule type" value="Genomic_DNA"/>
</dbReference>
<comment type="caution">
    <text evidence="2">The sequence shown here is derived from an EMBL/GenBank/DDBJ whole genome shotgun (WGS) entry which is preliminary data.</text>
</comment>
<keyword evidence="1" id="KW-0812">Transmembrane</keyword>
<name>A0ABW3HCJ1_9GAMM</name>
<keyword evidence="1" id="KW-1133">Transmembrane helix</keyword>
<organism evidence="2 3">
    <name type="scientific">Paraperlucidibaca wandonensis</name>
    <dbReference type="NCBI Taxonomy" id="1268273"/>
    <lineage>
        <taxon>Bacteria</taxon>
        <taxon>Pseudomonadati</taxon>
        <taxon>Pseudomonadota</taxon>
        <taxon>Gammaproteobacteria</taxon>
        <taxon>Moraxellales</taxon>
        <taxon>Moraxellaceae</taxon>
        <taxon>Paraperlucidibaca</taxon>
    </lineage>
</organism>
<protein>
    <recommendedName>
        <fullName evidence="4">Preprotein translocase subunit YajC</fullName>
    </recommendedName>
</protein>
<keyword evidence="3" id="KW-1185">Reference proteome</keyword>
<dbReference type="Proteomes" id="UP001597044">
    <property type="component" value="Unassembled WGS sequence"/>
</dbReference>
<dbReference type="RefSeq" id="WP_379068569.1">
    <property type="nucleotide sequence ID" value="NZ_JBHTIT010000001.1"/>
</dbReference>
<evidence type="ECO:0000313" key="2">
    <source>
        <dbReference type="EMBL" id="MFD0949190.1"/>
    </source>
</evidence>
<keyword evidence="1" id="KW-0472">Membrane</keyword>